<proteinExistence type="predicted"/>
<dbReference type="AlphaFoldDB" id="A0A1H4DX46"/>
<keyword evidence="2" id="KW-1185">Reference proteome</keyword>
<dbReference type="EMBL" id="FNRL01000015">
    <property type="protein sequence ID" value="SEA77311.1"/>
    <property type="molecule type" value="Genomic_DNA"/>
</dbReference>
<reference evidence="2" key="1">
    <citation type="submission" date="2016-10" db="EMBL/GenBank/DDBJ databases">
        <authorList>
            <person name="Varghese N."/>
            <person name="Submissions S."/>
        </authorList>
    </citation>
    <scope>NUCLEOTIDE SEQUENCE [LARGE SCALE GENOMIC DNA]</scope>
    <source>
        <strain evidence="2">DSM 23920</strain>
    </source>
</reference>
<dbReference type="Proteomes" id="UP000199656">
    <property type="component" value="Unassembled WGS sequence"/>
</dbReference>
<evidence type="ECO:0000313" key="1">
    <source>
        <dbReference type="EMBL" id="SEA77311.1"/>
    </source>
</evidence>
<sequence>MYRTMHHPEGLSTFPEYELRGQFLFTTQQAGIGSSPLPFFQIKKNRVYPTPHHPEGRSSFHWFEMRKGNALIPSLHHPGGGECHPWYKIK</sequence>
<dbReference type="STRING" id="408074.SAMN05660909_03374"/>
<evidence type="ECO:0000313" key="2">
    <source>
        <dbReference type="Proteomes" id="UP000199656"/>
    </source>
</evidence>
<protein>
    <submittedName>
        <fullName evidence="1">Uncharacterized protein</fullName>
    </submittedName>
</protein>
<name>A0A1H4DX46_9BACT</name>
<gene>
    <name evidence="1" type="ORF">SAMN05660909_03374</name>
</gene>
<organism evidence="1 2">
    <name type="scientific">Chitinophaga terrae</name>
    <name type="common">ex Kim and Jung 2007</name>
    <dbReference type="NCBI Taxonomy" id="408074"/>
    <lineage>
        <taxon>Bacteria</taxon>
        <taxon>Pseudomonadati</taxon>
        <taxon>Bacteroidota</taxon>
        <taxon>Chitinophagia</taxon>
        <taxon>Chitinophagales</taxon>
        <taxon>Chitinophagaceae</taxon>
        <taxon>Chitinophaga</taxon>
    </lineage>
</organism>
<accession>A0A1H4DX46</accession>